<dbReference type="Proteomes" id="UP000616151">
    <property type="component" value="Unassembled WGS sequence"/>
</dbReference>
<evidence type="ECO:0000313" key="1">
    <source>
        <dbReference type="EMBL" id="MBK1865275.1"/>
    </source>
</evidence>
<reference evidence="1" key="1">
    <citation type="submission" date="2021-01" db="EMBL/GenBank/DDBJ databases">
        <authorList>
            <person name="Sun Q."/>
        </authorList>
    </citation>
    <scope>NUCLEOTIDE SEQUENCE</scope>
    <source>
        <strain evidence="1">YIM B02566</strain>
    </source>
</reference>
<evidence type="ECO:0000313" key="2">
    <source>
        <dbReference type="Proteomes" id="UP000616151"/>
    </source>
</evidence>
<dbReference type="EMBL" id="JAENHL010000004">
    <property type="protein sequence ID" value="MBK1865275.1"/>
    <property type="molecule type" value="Genomic_DNA"/>
</dbReference>
<comment type="caution">
    <text evidence="1">The sequence shown here is derived from an EMBL/GenBank/DDBJ whole genome shotgun (WGS) entry which is preliminary data.</text>
</comment>
<gene>
    <name evidence="1" type="ORF">JHL16_02840</name>
</gene>
<organism evidence="1 2">
    <name type="scientific">Taklimakanibacter albus</name>
    <dbReference type="NCBI Taxonomy" id="2800327"/>
    <lineage>
        <taxon>Bacteria</taxon>
        <taxon>Pseudomonadati</taxon>
        <taxon>Pseudomonadota</taxon>
        <taxon>Alphaproteobacteria</taxon>
        <taxon>Hyphomicrobiales</taxon>
        <taxon>Aestuariivirgaceae</taxon>
        <taxon>Taklimakanibacter</taxon>
    </lineage>
</organism>
<protein>
    <submittedName>
        <fullName evidence="1">Glucose 1-dehydrogenase</fullName>
        <ecNumber evidence="1">1.1.1.47</ecNumber>
    </submittedName>
</protein>
<sequence length="285" mass="31058">MTRPLAGSLTRRRRIIEVSIHMSAQQDRVAIVTGAGTGIGQAIALALAEKGQRVVITGRRAEPLQNTVARAPQPGRIVAMAGDITDAADRARIAADTIRQFGRIDILVNNAGVSSIAPLLSSTEEEWRRVMATNVDAAFFMAQAVLPSMRERQWGRIVNIGSVYGVLGLNAALYETFTEDPQYGPKRQPAYHTSKGAMLNLTRDLAIAVAKWKVTVNTVSPGMIITDQSRGLLSDEVKRKLPEMTPLGRFGEPMEIAYAVRFLASDEAAFITGEELRVDGGWTIW</sequence>
<name>A0ACC5QY39_9HYPH</name>
<accession>A0ACC5QY39</accession>
<proteinExistence type="predicted"/>
<keyword evidence="2" id="KW-1185">Reference proteome</keyword>
<dbReference type="EC" id="1.1.1.47" evidence="1"/>
<keyword evidence="1" id="KW-0560">Oxidoreductase</keyword>